<accession>A0ABY7F975</accession>
<dbReference type="Proteomes" id="UP001164746">
    <property type="component" value="Chromosome 10"/>
</dbReference>
<reference evidence="1" key="1">
    <citation type="submission" date="2022-11" db="EMBL/GenBank/DDBJ databases">
        <title>Centuries of genome instability and evolution in soft-shell clam transmissible cancer (bioRxiv).</title>
        <authorList>
            <person name="Hart S.F.M."/>
            <person name="Yonemitsu M.A."/>
            <person name="Giersch R.M."/>
            <person name="Beal B.F."/>
            <person name="Arriagada G."/>
            <person name="Davis B.W."/>
            <person name="Ostrander E.A."/>
            <person name="Goff S.P."/>
            <person name="Metzger M.J."/>
        </authorList>
    </citation>
    <scope>NUCLEOTIDE SEQUENCE</scope>
    <source>
        <strain evidence="1">MELC-2E11</strain>
        <tissue evidence="1">Siphon/mantle</tissue>
    </source>
</reference>
<evidence type="ECO:0000313" key="1">
    <source>
        <dbReference type="EMBL" id="WAR17909.1"/>
    </source>
</evidence>
<proteinExistence type="predicted"/>
<keyword evidence="2" id="KW-1185">Reference proteome</keyword>
<gene>
    <name evidence="1" type="ORF">MAR_032503</name>
</gene>
<name>A0ABY7F975_MYAAR</name>
<sequence length="339" mass="39296">MVLIQEIINTSDDAEHAKHLLEPYKRSETKHYKIDKSETKWIQWKDIFIIECGLCDETVYVSLVVKLNRQVHLFLGESLSRCIITSLVLIAVLHSNPMMWRTSTIMIRLPYCLVYLRLFKYNSCQQLISGGCNHVKDTPELKLHLEHQTQVVSKFSLKWPYDKLCDVLELYQQKHINIIEWLYKRFPFAGSLPITKSACALLSITGGYLARNTYDGGYKPFEAEPHIHFEKVTVAVVEITRKYIRGVQATDAHITENICSNVKELELLSDNLKPDVIDKATPLRMTAKSTISHRLRANNYPKMTPLISTTSSKATVWKNSRRDINLKRMTRKIMKRKML</sequence>
<dbReference type="EMBL" id="CP111021">
    <property type="protein sequence ID" value="WAR17909.1"/>
    <property type="molecule type" value="Genomic_DNA"/>
</dbReference>
<protein>
    <submittedName>
        <fullName evidence="1">Uncharacterized protein</fullName>
    </submittedName>
</protein>
<evidence type="ECO:0000313" key="2">
    <source>
        <dbReference type="Proteomes" id="UP001164746"/>
    </source>
</evidence>
<organism evidence="1 2">
    <name type="scientific">Mya arenaria</name>
    <name type="common">Soft-shell clam</name>
    <dbReference type="NCBI Taxonomy" id="6604"/>
    <lineage>
        <taxon>Eukaryota</taxon>
        <taxon>Metazoa</taxon>
        <taxon>Spiralia</taxon>
        <taxon>Lophotrochozoa</taxon>
        <taxon>Mollusca</taxon>
        <taxon>Bivalvia</taxon>
        <taxon>Autobranchia</taxon>
        <taxon>Heteroconchia</taxon>
        <taxon>Euheterodonta</taxon>
        <taxon>Imparidentia</taxon>
        <taxon>Neoheterodontei</taxon>
        <taxon>Myida</taxon>
        <taxon>Myoidea</taxon>
        <taxon>Myidae</taxon>
        <taxon>Mya</taxon>
    </lineage>
</organism>